<organism evidence="1">
    <name type="scientific">marine sediment metagenome</name>
    <dbReference type="NCBI Taxonomy" id="412755"/>
    <lineage>
        <taxon>unclassified sequences</taxon>
        <taxon>metagenomes</taxon>
        <taxon>ecological metagenomes</taxon>
    </lineage>
</organism>
<protein>
    <submittedName>
        <fullName evidence="1">Uncharacterized protein</fullName>
    </submittedName>
</protein>
<accession>X1FZI0</accession>
<feature type="non-terminal residue" evidence="1">
    <location>
        <position position="31"/>
    </location>
</feature>
<reference evidence="1" key="1">
    <citation type="journal article" date="2014" name="Front. Microbiol.">
        <title>High frequency of phylogenetically diverse reductive dehalogenase-homologous genes in deep subseafloor sedimentary metagenomes.</title>
        <authorList>
            <person name="Kawai M."/>
            <person name="Futagami T."/>
            <person name="Toyoda A."/>
            <person name="Takaki Y."/>
            <person name="Nishi S."/>
            <person name="Hori S."/>
            <person name="Arai W."/>
            <person name="Tsubouchi T."/>
            <person name="Morono Y."/>
            <person name="Uchiyama I."/>
            <person name="Ito T."/>
            <person name="Fujiyama A."/>
            <person name="Inagaki F."/>
            <person name="Takami H."/>
        </authorList>
    </citation>
    <scope>NUCLEOTIDE SEQUENCE</scope>
    <source>
        <strain evidence="1">Expedition CK06-06</strain>
    </source>
</reference>
<gene>
    <name evidence="1" type="ORF">S01H4_66710</name>
</gene>
<proteinExistence type="predicted"/>
<name>X1FZI0_9ZZZZ</name>
<evidence type="ECO:0000313" key="1">
    <source>
        <dbReference type="EMBL" id="GAH26168.1"/>
    </source>
</evidence>
<dbReference type="AlphaFoldDB" id="X1FZI0"/>
<dbReference type="EMBL" id="BART01041470">
    <property type="protein sequence ID" value="GAH26168.1"/>
    <property type="molecule type" value="Genomic_DNA"/>
</dbReference>
<comment type="caution">
    <text evidence="1">The sequence shown here is derived from an EMBL/GenBank/DDBJ whole genome shotgun (WGS) entry which is preliminary data.</text>
</comment>
<sequence length="31" mass="3783">MSFAGVNLFESTQATWEKRFMQKHYSYRDSH</sequence>